<protein>
    <submittedName>
        <fullName evidence="1">Uncharacterized protein</fullName>
    </submittedName>
</protein>
<name>A0A1F6X890_9BACT</name>
<reference evidence="1 2" key="1">
    <citation type="journal article" date="2016" name="Nat. Commun.">
        <title>Thousands of microbial genomes shed light on interconnected biogeochemical processes in an aquifer system.</title>
        <authorList>
            <person name="Anantharaman K."/>
            <person name="Brown C.T."/>
            <person name="Hug L.A."/>
            <person name="Sharon I."/>
            <person name="Castelle C.J."/>
            <person name="Probst A.J."/>
            <person name="Thomas B.C."/>
            <person name="Singh A."/>
            <person name="Wilkins M.J."/>
            <person name="Karaoz U."/>
            <person name="Brodie E.L."/>
            <person name="Williams K.H."/>
            <person name="Hubbard S.S."/>
            <person name="Banfield J.F."/>
        </authorList>
    </citation>
    <scope>NUCLEOTIDE SEQUENCE [LARGE SCALE GENOMIC DNA]</scope>
</reference>
<dbReference type="Proteomes" id="UP000176814">
    <property type="component" value="Unassembled WGS sequence"/>
</dbReference>
<dbReference type="EMBL" id="MFUW01000013">
    <property type="protein sequence ID" value="OGI90377.1"/>
    <property type="molecule type" value="Genomic_DNA"/>
</dbReference>
<comment type="caution">
    <text evidence="1">The sequence shown here is derived from an EMBL/GenBank/DDBJ whole genome shotgun (WGS) entry which is preliminary data.</text>
</comment>
<gene>
    <name evidence="1" type="ORF">A2911_00070</name>
</gene>
<evidence type="ECO:0000313" key="1">
    <source>
        <dbReference type="EMBL" id="OGI90377.1"/>
    </source>
</evidence>
<proteinExistence type="predicted"/>
<organism evidence="1 2">
    <name type="scientific">Candidatus Nomurabacteria bacterium RIFCSPLOWO2_01_FULL_40_15</name>
    <dbReference type="NCBI Taxonomy" id="1801772"/>
    <lineage>
        <taxon>Bacteria</taxon>
        <taxon>Candidatus Nomuraibacteriota</taxon>
    </lineage>
</organism>
<evidence type="ECO:0000313" key="2">
    <source>
        <dbReference type="Proteomes" id="UP000176814"/>
    </source>
</evidence>
<accession>A0A1F6X890</accession>
<dbReference type="AlphaFoldDB" id="A0A1F6X890"/>
<sequence>MSTETALGLVNKPLDGFSVKTMTEVYRTDEDGRKVKATAYFFDPSVARAWIDGLADMHYHKEKHVLVLTDGFRAFLLNPEPIEITGDEHARLEIRDKALAKLTPAERAVLSL</sequence>